<evidence type="ECO:0000256" key="4">
    <source>
        <dbReference type="ARBA" id="ARBA00022679"/>
    </source>
</evidence>
<feature type="transmembrane region" description="Helical" evidence="8">
    <location>
        <begin position="84"/>
        <end position="104"/>
    </location>
</feature>
<dbReference type="RefSeq" id="WP_350277762.1">
    <property type="nucleotide sequence ID" value="NZ_CP158165.1"/>
</dbReference>
<evidence type="ECO:0000256" key="1">
    <source>
        <dbReference type="ARBA" id="ARBA00004651"/>
    </source>
</evidence>
<evidence type="ECO:0000256" key="8">
    <source>
        <dbReference type="SAM" id="Phobius"/>
    </source>
</evidence>
<organism evidence="10">
    <name type="scientific">Kribbella sp. HUAS MG21</name>
    <dbReference type="NCBI Taxonomy" id="3160966"/>
    <lineage>
        <taxon>Bacteria</taxon>
        <taxon>Bacillati</taxon>
        <taxon>Actinomycetota</taxon>
        <taxon>Actinomycetes</taxon>
        <taxon>Propionibacteriales</taxon>
        <taxon>Kribbellaceae</taxon>
        <taxon>Kribbella</taxon>
    </lineage>
</organism>
<feature type="transmembrane region" description="Helical" evidence="8">
    <location>
        <begin position="327"/>
        <end position="348"/>
    </location>
</feature>
<feature type="transmembrane region" description="Helical" evidence="8">
    <location>
        <begin position="205"/>
        <end position="223"/>
    </location>
</feature>
<accession>A0AAU7TE10</accession>
<keyword evidence="5 8" id="KW-0812">Transmembrane</keyword>
<gene>
    <name evidence="10" type="ORF">ABN611_00730</name>
</gene>
<evidence type="ECO:0000256" key="6">
    <source>
        <dbReference type="ARBA" id="ARBA00022989"/>
    </source>
</evidence>
<dbReference type="EC" id="2.4.-.-" evidence="10"/>
<keyword evidence="4 10" id="KW-0808">Transferase</keyword>
<dbReference type="AlphaFoldDB" id="A0AAU7TE10"/>
<evidence type="ECO:0000259" key="9">
    <source>
        <dbReference type="Pfam" id="PF13231"/>
    </source>
</evidence>
<dbReference type="PANTHER" id="PTHR33908">
    <property type="entry name" value="MANNOSYLTRANSFERASE YKCB-RELATED"/>
    <property type="match status" value="1"/>
</dbReference>
<dbReference type="GO" id="GO:0009103">
    <property type="term" value="P:lipopolysaccharide biosynthetic process"/>
    <property type="evidence" value="ECO:0007669"/>
    <property type="project" value="UniProtKB-ARBA"/>
</dbReference>
<keyword evidence="3 10" id="KW-0328">Glycosyltransferase</keyword>
<keyword evidence="6 8" id="KW-1133">Transmembrane helix</keyword>
<keyword evidence="2" id="KW-1003">Cell membrane</keyword>
<feature type="domain" description="Glycosyltransferase RgtA/B/C/D-like" evidence="9">
    <location>
        <begin position="63"/>
        <end position="223"/>
    </location>
</feature>
<evidence type="ECO:0000256" key="7">
    <source>
        <dbReference type="ARBA" id="ARBA00023136"/>
    </source>
</evidence>
<dbReference type="GO" id="GO:0005886">
    <property type="term" value="C:plasma membrane"/>
    <property type="evidence" value="ECO:0007669"/>
    <property type="project" value="UniProtKB-SubCell"/>
</dbReference>
<comment type="subcellular location">
    <subcellularLocation>
        <location evidence="1">Cell membrane</location>
        <topology evidence="1">Multi-pass membrane protein</topology>
    </subcellularLocation>
</comment>
<evidence type="ECO:0000256" key="2">
    <source>
        <dbReference type="ARBA" id="ARBA00022475"/>
    </source>
</evidence>
<dbReference type="InterPro" id="IPR050297">
    <property type="entry name" value="LipidA_mod_glycosyltrf_83"/>
</dbReference>
<protein>
    <submittedName>
        <fullName evidence="10">Glycosyltransferase family 39 protein</fullName>
        <ecNumber evidence="10">2.4.-.-</ecNumber>
    </submittedName>
</protein>
<feature type="transmembrane region" description="Helical" evidence="8">
    <location>
        <begin position="251"/>
        <end position="272"/>
    </location>
</feature>
<reference evidence="10" key="1">
    <citation type="submission" date="2024-06" db="EMBL/GenBank/DDBJ databases">
        <title>Kribbella sp. strain HUAS MG21 genome sequences.</title>
        <authorList>
            <person name="Mo P."/>
        </authorList>
    </citation>
    <scope>NUCLEOTIDE SEQUENCE</scope>
    <source>
        <strain evidence="10">HUAS MG21</strain>
    </source>
</reference>
<dbReference type="Pfam" id="PF13231">
    <property type="entry name" value="PMT_2"/>
    <property type="match status" value="1"/>
</dbReference>
<sequence>MAVSEAVRQSTPVRRDTPRNRPLLILLGVLAVALTAVSGRYGYYHDEMYFVISGRHPAWGYPDQPPLTPLLARLADAVAPGQVWALRIPATVCTVLTVAFTALSVREMGGSRRAELLAAAAISCSSLVLITGHVLGTSTTDLCFTAALTWLLTRLIRTGNQRLWLVIGVVLGVGLLNKVMLALWAFAAVVALVLAGRRRLLHSRWFFGAGVVAVALWSPYLVWQAQHGWPQLGMASALRAKGSLGGAAGMLPYQIVIGPLLLPLCVVGLVWLWRGPFRVFALTYVVFALLLMATGGKATYLSGAYPAVFAGAGIAVDRWIRTRRRSLTVYGALGLSALIAAPLGLPLLPERAAVAAGSAMGIDQARSQLGWPEVADAAARALNQLSPDERSRAVVYADNYGQASAIEFYGPARGLPQVYSGHNGYALWGPPPDSADIAVVIDGDRRTGAEVPDWTRQACESLTRAATIETTVATRERGKPVWICDLREPWSVLWPRLTRLDG</sequence>
<dbReference type="InterPro" id="IPR038731">
    <property type="entry name" value="RgtA/B/C-like"/>
</dbReference>
<name>A0AAU7TE10_9ACTN</name>
<dbReference type="GO" id="GO:0016763">
    <property type="term" value="F:pentosyltransferase activity"/>
    <property type="evidence" value="ECO:0007669"/>
    <property type="project" value="TreeGrafter"/>
</dbReference>
<evidence type="ECO:0000256" key="5">
    <source>
        <dbReference type="ARBA" id="ARBA00022692"/>
    </source>
</evidence>
<keyword evidence="7 8" id="KW-0472">Membrane</keyword>
<evidence type="ECO:0000256" key="3">
    <source>
        <dbReference type="ARBA" id="ARBA00022676"/>
    </source>
</evidence>
<feature type="transmembrane region" description="Helical" evidence="8">
    <location>
        <begin position="23"/>
        <end position="43"/>
    </location>
</feature>
<feature type="transmembrane region" description="Helical" evidence="8">
    <location>
        <begin position="302"/>
        <end position="320"/>
    </location>
</feature>
<proteinExistence type="predicted"/>
<feature type="transmembrane region" description="Helical" evidence="8">
    <location>
        <begin position="163"/>
        <end position="193"/>
    </location>
</feature>
<dbReference type="EMBL" id="CP158165">
    <property type="protein sequence ID" value="XBV24947.1"/>
    <property type="molecule type" value="Genomic_DNA"/>
</dbReference>
<dbReference type="PANTHER" id="PTHR33908:SF11">
    <property type="entry name" value="MEMBRANE PROTEIN"/>
    <property type="match status" value="1"/>
</dbReference>
<feature type="transmembrane region" description="Helical" evidence="8">
    <location>
        <begin position="279"/>
        <end position="296"/>
    </location>
</feature>
<evidence type="ECO:0000313" key="10">
    <source>
        <dbReference type="EMBL" id="XBV24947.1"/>
    </source>
</evidence>